<organism evidence="3 4">
    <name type="scientific">Lates japonicus</name>
    <name type="common">Japanese lates</name>
    <dbReference type="NCBI Taxonomy" id="270547"/>
    <lineage>
        <taxon>Eukaryota</taxon>
        <taxon>Metazoa</taxon>
        <taxon>Chordata</taxon>
        <taxon>Craniata</taxon>
        <taxon>Vertebrata</taxon>
        <taxon>Euteleostomi</taxon>
        <taxon>Actinopterygii</taxon>
        <taxon>Neopterygii</taxon>
        <taxon>Teleostei</taxon>
        <taxon>Neoteleostei</taxon>
        <taxon>Acanthomorphata</taxon>
        <taxon>Carangaria</taxon>
        <taxon>Carangaria incertae sedis</taxon>
        <taxon>Centropomidae</taxon>
        <taxon>Lates</taxon>
    </lineage>
</organism>
<evidence type="ECO:0000313" key="4">
    <source>
        <dbReference type="Proteomes" id="UP001279410"/>
    </source>
</evidence>
<feature type="compositionally biased region" description="Basic and acidic residues" evidence="1">
    <location>
        <begin position="14"/>
        <end position="28"/>
    </location>
</feature>
<keyword evidence="4" id="KW-1185">Reference proteome</keyword>
<dbReference type="Proteomes" id="UP001279410">
    <property type="component" value="Unassembled WGS sequence"/>
</dbReference>
<accession>A0AAD3N9U8</accession>
<feature type="region of interest" description="Disordered" evidence="1">
    <location>
        <begin position="1"/>
        <end position="37"/>
    </location>
</feature>
<gene>
    <name evidence="3" type="ORF">AKAME5_002021900</name>
</gene>
<name>A0AAD3N9U8_LATJO</name>
<dbReference type="AlphaFoldDB" id="A0AAD3N9U8"/>
<sequence>MAWPCPALHQDGQVTEHRRQQRMLEEPGRGQSARPSSPDTFFLWAPYHMGQYQCPDCTHKLTGCGLYKTILKVLDTTG</sequence>
<proteinExistence type="predicted"/>
<comment type="caution">
    <text evidence="3">The sequence shown here is derived from an EMBL/GenBank/DDBJ whole genome shotgun (WGS) entry which is preliminary data.</text>
</comment>
<dbReference type="Pfam" id="PF20499">
    <property type="entry name" value="DUF6729"/>
    <property type="match status" value="1"/>
</dbReference>
<feature type="domain" description="DUF6729" evidence="2">
    <location>
        <begin position="40"/>
        <end position="76"/>
    </location>
</feature>
<evidence type="ECO:0000259" key="2">
    <source>
        <dbReference type="Pfam" id="PF20499"/>
    </source>
</evidence>
<protein>
    <recommendedName>
        <fullName evidence="2">DUF6729 domain-containing protein</fullName>
    </recommendedName>
</protein>
<dbReference type="InterPro" id="IPR046616">
    <property type="entry name" value="DUF6729"/>
</dbReference>
<dbReference type="EMBL" id="BRZM01000157">
    <property type="protein sequence ID" value="GLD68906.1"/>
    <property type="molecule type" value="Genomic_DNA"/>
</dbReference>
<evidence type="ECO:0000313" key="3">
    <source>
        <dbReference type="EMBL" id="GLD68906.1"/>
    </source>
</evidence>
<evidence type="ECO:0000256" key="1">
    <source>
        <dbReference type="SAM" id="MobiDB-lite"/>
    </source>
</evidence>
<reference evidence="3" key="1">
    <citation type="submission" date="2022-08" db="EMBL/GenBank/DDBJ databases">
        <title>Genome sequencing of akame (Lates japonicus).</title>
        <authorList>
            <person name="Hashiguchi Y."/>
            <person name="Takahashi H."/>
        </authorList>
    </citation>
    <scope>NUCLEOTIDE SEQUENCE</scope>
    <source>
        <strain evidence="3">Kochi</strain>
    </source>
</reference>